<organism evidence="8 9">
    <name type="scientific">Rhodnius prolixus</name>
    <name type="common">Triatomid bug</name>
    <dbReference type="NCBI Taxonomy" id="13249"/>
    <lineage>
        <taxon>Eukaryota</taxon>
        <taxon>Metazoa</taxon>
        <taxon>Ecdysozoa</taxon>
        <taxon>Arthropoda</taxon>
        <taxon>Hexapoda</taxon>
        <taxon>Insecta</taxon>
        <taxon>Pterygota</taxon>
        <taxon>Neoptera</taxon>
        <taxon>Paraneoptera</taxon>
        <taxon>Hemiptera</taxon>
        <taxon>Heteroptera</taxon>
        <taxon>Panheteroptera</taxon>
        <taxon>Cimicomorpha</taxon>
        <taxon>Reduviidae</taxon>
        <taxon>Triatominae</taxon>
        <taxon>Rhodnius</taxon>
    </lineage>
</organism>
<keyword evidence="3 5" id="KW-0493">Microtubule</keyword>
<evidence type="ECO:0000259" key="6">
    <source>
        <dbReference type="Pfam" id="PF04130"/>
    </source>
</evidence>
<dbReference type="InParanoid" id="T1HCH4"/>
<evidence type="ECO:0000256" key="4">
    <source>
        <dbReference type="ARBA" id="ARBA00023212"/>
    </source>
</evidence>
<proteinExistence type="inferred from homology"/>
<dbReference type="GO" id="GO:0051321">
    <property type="term" value="P:meiotic cell cycle"/>
    <property type="evidence" value="ECO:0007669"/>
    <property type="project" value="TreeGrafter"/>
</dbReference>
<dbReference type="PANTHER" id="PTHR19302">
    <property type="entry name" value="GAMMA TUBULIN COMPLEX PROTEIN"/>
    <property type="match status" value="1"/>
</dbReference>
<sequence>MDPSAAYCDRLGKEIKKAKGNKERKIFFKLKSVNELIDWRECRPNLSSDYFESAALVTDPKLHNLCEKCLVVGTCYSQLCRFIEDNRFLNAGRVNQALGFAMDMTLEAYKQELRGAATLSYLHRLTIAYMEPPASHSLLKYLTKNASAPYFQSIKEWIFNGIIFDPFEELDVCKYESFMRKYLLIQQGEFIAQILDTCDDELCKPIKDIIPSRMQTLVDMAIRGVEDSIRDDLNIVLQPQDLCYQVSKILSVASNEESCQKSIELNTSLSGFECFTLNMACRWPISLIFNARIISCYQMIFRLLFYCKHVERLLSKNSNSASRELHFLFLSNLKLQKILPYDFKYLLFINLCMCVMYRVWILDQRLRKLPPDQMHQYSGAFALRHKMIYFIQNMQYYMMEEAIEPNWIEFQLELKKVTGPCSSSNVHNGPFVTNKVKSIDDLIAIHKRFLDKCMNDCLLTNALLFPMFKSLLAICKDFVTFIVVSNEIFEFALKLDIHFLCLLVRKCFLEIAYIKEDLSECQL</sequence>
<protein>
    <recommendedName>
        <fullName evidence="5">Gamma-tubulin complex component</fullName>
    </recommendedName>
</protein>
<accession>T1HCH4</accession>
<dbReference type="InterPro" id="IPR007259">
    <property type="entry name" value="GCP"/>
</dbReference>
<feature type="domain" description="Gamma tubulin complex component protein N-terminal" evidence="7">
    <location>
        <begin position="108"/>
        <end position="170"/>
    </location>
</feature>
<name>T1HCH4_RHOPR</name>
<dbReference type="Proteomes" id="UP000015103">
    <property type="component" value="Unassembled WGS sequence"/>
</dbReference>
<dbReference type="GO" id="GO:0007020">
    <property type="term" value="P:microtubule nucleation"/>
    <property type="evidence" value="ECO:0007669"/>
    <property type="project" value="InterPro"/>
</dbReference>
<dbReference type="GO" id="GO:0043015">
    <property type="term" value="F:gamma-tubulin binding"/>
    <property type="evidence" value="ECO:0007669"/>
    <property type="project" value="InterPro"/>
</dbReference>
<reference evidence="8" key="1">
    <citation type="submission" date="2015-05" db="UniProtKB">
        <authorList>
            <consortium name="EnsemblMetazoa"/>
        </authorList>
    </citation>
    <scope>IDENTIFICATION</scope>
</reference>
<evidence type="ECO:0000256" key="3">
    <source>
        <dbReference type="ARBA" id="ARBA00022701"/>
    </source>
</evidence>
<dbReference type="InterPro" id="IPR041470">
    <property type="entry name" value="GCP_N"/>
</dbReference>
<dbReference type="GO" id="GO:0005874">
    <property type="term" value="C:microtubule"/>
    <property type="evidence" value="ECO:0007669"/>
    <property type="project" value="UniProtKB-KW"/>
</dbReference>
<dbReference type="EMBL" id="ACPB03001713">
    <property type="status" value="NOT_ANNOTATED_CDS"/>
    <property type="molecule type" value="Genomic_DNA"/>
</dbReference>
<evidence type="ECO:0000313" key="9">
    <source>
        <dbReference type="Proteomes" id="UP000015103"/>
    </source>
</evidence>
<keyword evidence="9" id="KW-1185">Reference proteome</keyword>
<dbReference type="InterPro" id="IPR040457">
    <property type="entry name" value="GCP_C"/>
</dbReference>
<dbReference type="GO" id="GO:0000278">
    <property type="term" value="P:mitotic cell cycle"/>
    <property type="evidence" value="ECO:0007669"/>
    <property type="project" value="TreeGrafter"/>
</dbReference>
<keyword evidence="4 5" id="KW-0206">Cytoskeleton</keyword>
<dbReference type="Gene3D" id="1.20.120.1900">
    <property type="entry name" value="Gamma-tubulin complex, C-terminal domain"/>
    <property type="match status" value="2"/>
</dbReference>
<dbReference type="GO" id="GO:0000930">
    <property type="term" value="C:gamma-tubulin complex"/>
    <property type="evidence" value="ECO:0007669"/>
    <property type="project" value="TreeGrafter"/>
</dbReference>
<keyword evidence="2 5" id="KW-0963">Cytoplasm</keyword>
<dbReference type="AlphaFoldDB" id="T1HCH4"/>
<dbReference type="Pfam" id="PF04130">
    <property type="entry name" value="GCP_C_terminal"/>
    <property type="match status" value="1"/>
</dbReference>
<dbReference type="Pfam" id="PF17681">
    <property type="entry name" value="GCP_N_terminal"/>
    <property type="match status" value="1"/>
</dbReference>
<dbReference type="EnsemblMetazoa" id="RPRC001738-RA">
    <property type="protein sequence ID" value="RPRC001738-PA"/>
    <property type="gene ID" value="RPRC001738"/>
</dbReference>
<comment type="similarity">
    <text evidence="1 5">Belongs to the TUBGCP family.</text>
</comment>
<evidence type="ECO:0000256" key="5">
    <source>
        <dbReference type="RuleBase" id="RU363050"/>
    </source>
</evidence>
<dbReference type="HOGENOM" id="CLU_007738_1_0_1"/>
<dbReference type="FunCoup" id="T1HCH4">
    <property type="interactions" value="1328"/>
</dbReference>
<evidence type="ECO:0000256" key="2">
    <source>
        <dbReference type="ARBA" id="ARBA00022490"/>
    </source>
</evidence>
<dbReference type="eggNOG" id="KOG2001">
    <property type="taxonomic scope" value="Eukaryota"/>
</dbReference>
<dbReference type="InterPro" id="IPR042241">
    <property type="entry name" value="GCP_C_sf"/>
</dbReference>
<comment type="subcellular location">
    <subcellularLocation>
        <location evidence="5">Cytoplasm</location>
        <location evidence="5">Cytoskeleton</location>
        <location evidence="5">Microtubule organizing center</location>
    </subcellularLocation>
</comment>
<dbReference type="GO" id="GO:0051225">
    <property type="term" value="P:spindle assembly"/>
    <property type="evidence" value="ECO:0007669"/>
    <property type="project" value="TreeGrafter"/>
</dbReference>
<evidence type="ECO:0000259" key="7">
    <source>
        <dbReference type="Pfam" id="PF17681"/>
    </source>
</evidence>
<evidence type="ECO:0000313" key="8">
    <source>
        <dbReference type="EnsemblMetazoa" id="RPRC001738-PA"/>
    </source>
</evidence>
<feature type="domain" description="Gamma tubulin complex component C-terminal" evidence="6">
    <location>
        <begin position="178"/>
        <end position="481"/>
    </location>
</feature>
<dbReference type="VEuPathDB" id="VectorBase:RPRC001738"/>
<evidence type="ECO:0000256" key="1">
    <source>
        <dbReference type="ARBA" id="ARBA00010337"/>
    </source>
</evidence>
<dbReference type="GO" id="GO:0051011">
    <property type="term" value="F:microtubule minus-end binding"/>
    <property type="evidence" value="ECO:0007669"/>
    <property type="project" value="TreeGrafter"/>
</dbReference>
<dbReference type="STRING" id="13249.T1HCH4"/>
<dbReference type="GO" id="GO:0000922">
    <property type="term" value="C:spindle pole"/>
    <property type="evidence" value="ECO:0007669"/>
    <property type="project" value="InterPro"/>
</dbReference>
<dbReference type="PANTHER" id="PTHR19302:SF13">
    <property type="entry name" value="GAMMA-TUBULIN COMPLEX COMPONENT 2"/>
    <property type="match status" value="1"/>
</dbReference>
<dbReference type="GO" id="GO:0031122">
    <property type="term" value="P:cytoplasmic microtubule organization"/>
    <property type="evidence" value="ECO:0007669"/>
    <property type="project" value="TreeGrafter"/>
</dbReference>